<reference evidence="7 8" key="1">
    <citation type="submission" date="2020-08" db="EMBL/GenBank/DDBJ databases">
        <title>Genomic Encyclopedia of Type Strains, Phase IV (KMG-IV): sequencing the most valuable type-strain genomes for metagenomic binning, comparative biology and taxonomic classification.</title>
        <authorList>
            <person name="Goeker M."/>
        </authorList>
    </citation>
    <scope>NUCLEOTIDE SEQUENCE [LARGE SCALE GENOMIC DNA]</scope>
    <source>
        <strain evidence="7 8">DSM 28760</strain>
    </source>
</reference>
<keyword evidence="8" id="KW-1185">Reference proteome</keyword>
<dbReference type="NCBIfam" id="TIGR00636">
    <property type="entry name" value="PduO_Nterm"/>
    <property type="match status" value="1"/>
</dbReference>
<dbReference type="InterPro" id="IPR036451">
    <property type="entry name" value="CblAdoTrfase-like_sf"/>
</dbReference>
<evidence type="ECO:0000256" key="2">
    <source>
        <dbReference type="ARBA" id="ARBA00022741"/>
    </source>
</evidence>
<evidence type="ECO:0000256" key="3">
    <source>
        <dbReference type="ARBA" id="ARBA00022840"/>
    </source>
</evidence>
<accession>A0A7W5Z6R4</accession>
<comment type="caution">
    <text evidence="7">The sequence shown here is derived from an EMBL/GenBank/DDBJ whole genome shotgun (WGS) entry which is preliminary data.</text>
</comment>
<dbReference type="GO" id="GO:0009236">
    <property type="term" value="P:cobalamin biosynthetic process"/>
    <property type="evidence" value="ECO:0007669"/>
    <property type="project" value="UniProtKB-UniRule"/>
</dbReference>
<dbReference type="Pfam" id="PF01923">
    <property type="entry name" value="Cob_adeno_trans"/>
    <property type="match status" value="1"/>
</dbReference>
<keyword evidence="4" id="KW-0169">Cobalamin biosynthesis</keyword>
<comment type="pathway">
    <text evidence="4">Cofactor biosynthesis; adenosylcobalamin biosynthesis; adenosylcobalamin from cob(II)yrinate a,c-diamide: step 2/7.</text>
</comment>
<keyword evidence="3 4" id="KW-0067">ATP-binding</keyword>
<dbReference type="GO" id="GO:0008817">
    <property type="term" value="F:corrinoid adenosyltransferase activity"/>
    <property type="evidence" value="ECO:0007669"/>
    <property type="project" value="UniProtKB-UniRule"/>
</dbReference>
<evidence type="ECO:0000256" key="5">
    <source>
        <dbReference type="SAM" id="MobiDB-lite"/>
    </source>
</evidence>
<proteinExistence type="inferred from homology"/>
<dbReference type="Gene3D" id="1.20.1200.10">
    <property type="entry name" value="Cobalamin adenosyltransferase-like"/>
    <property type="match status" value="1"/>
</dbReference>
<evidence type="ECO:0000259" key="6">
    <source>
        <dbReference type="Pfam" id="PF01923"/>
    </source>
</evidence>
<dbReference type="PANTHER" id="PTHR12213">
    <property type="entry name" value="CORRINOID ADENOSYLTRANSFERASE"/>
    <property type="match status" value="1"/>
</dbReference>
<dbReference type="InterPro" id="IPR029499">
    <property type="entry name" value="PduO-typ"/>
</dbReference>
<dbReference type="UniPathway" id="UPA00148">
    <property type="reaction ID" value="UER00233"/>
</dbReference>
<name>A0A7W5Z6R4_9HYPH</name>
<evidence type="ECO:0000313" key="7">
    <source>
        <dbReference type="EMBL" id="MBB3810526.1"/>
    </source>
</evidence>
<protein>
    <recommendedName>
        <fullName evidence="4">Corrinoid adenosyltransferase</fullName>
        <ecNumber evidence="4">2.5.1.17</ecNumber>
    </recommendedName>
    <alternativeName>
        <fullName evidence="4">Cob(II)alamin adenosyltransferase</fullName>
    </alternativeName>
    <alternativeName>
        <fullName evidence="4">Cob(II)yrinic acid a,c-diamide adenosyltransferase</fullName>
    </alternativeName>
    <alternativeName>
        <fullName evidence="4">Cobinamide/cobalamin adenosyltransferase</fullName>
    </alternativeName>
</protein>
<dbReference type="Proteomes" id="UP000537592">
    <property type="component" value="Unassembled WGS sequence"/>
</dbReference>
<dbReference type="InterPro" id="IPR016030">
    <property type="entry name" value="CblAdoTrfase-like"/>
</dbReference>
<dbReference type="AlphaFoldDB" id="A0A7W5Z6R4"/>
<comment type="similarity">
    <text evidence="4">Belongs to the Cob(I)alamin adenosyltransferase family.</text>
</comment>
<evidence type="ECO:0000256" key="1">
    <source>
        <dbReference type="ARBA" id="ARBA00022679"/>
    </source>
</evidence>
<comment type="catalytic activity">
    <reaction evidence="4">
        <text>2 cob(II)alamin + reduced [electron-transfer flavoprotein] + 2 ATP = 2 adenosylcob(III)alamin + 2 triphosphate + oxidized [electron-transfer flavoprotein] + 3 H(+)</text>
        <dbReference type="Rhea" id="RHEA:28671"/>
        <dbReference type="Rhea" id="RHEA-COMP:10685"/>
        <dbReference type="Rhea" id="RHEA-COMP:10686"/>
        <dbReference type="ChEBI" id="CHEBI:15378"/>
        <dbReference type="ChEBI" id="CHEBI:16304"/>
        <dbReference type="ChEBI" id="CHEBI:18036"/>
        <dbReference type="ChEBI" id="CHEBI:18408"/>
        <dbReference type="ChEBI" id="CHEBI:30616"/>
        <dbReference type="ChEBI" id="CHEBI:57692"/>
        <dbReference type="ChEBI" id="CHEBI:58307"/>
        <dbReference type="EC" id="2.5.1.17"/>
    </reaction>
</comment>
<comment type="catalytic activity">
    <reaction evidence="4">
        <text>2 cob(II)yrinate a,c diamide + reduced [electron-transfer flavoprotein] + 2 ATP = 2 adenosylcob(III)yrinate a,c-diamide + 2 triphosphate + oxidized [electron-transfer flavoprotein] + 3 H(+)</text>
        <dbReference type="Rhea" id="RHEA:11528"/>
        <dbReference type="Rhea" id="RHEA-COMP:10685"/>
        <dbReference type="Rhea" id="RHEA-COMP:10686"/>
        <dbReference type="ChEBI" id="CHEBI:15378"/>
        <dbReference type="ChEBI" id="CHEBI:18036"/>
        <dbReference type="ChEBI" id="CHEBI:30616"/>
        <dbReference type="ChEBI" id="CHEBI:57692"/>
        <dbReference type="ChEBI" id="CHEBI:58307"/>
        <dbReference type="ChEBI" id="CHEBI:58503"/>
        <dbReference type="ChEBI" id="CHEBI:58537"/>
        <dbReference type="EC" id="2.5.1.17"/>
    </reaction>
</comment>
<dbReference type="EC" id="2.5.1.17" evidence="4"/>
<organism evidence="7 8">
    <name type="scientific">Pseudochelatococcus contaminans</name>
    <dbReference type="NCBI Taxonomy" id="1538103"/>
    <lineage>
        <taxon>Bacteria</taxon>
        <taxon>Pseudomonadati</taxon>
        <taxon>Pseudomonadota</taxon>
        <taxon>Alphaproteobacteria</taxon>
        <taxon>Hyphomicrobiales</taxon>
        <taxon>Chelatococcaceae</taxon>
        <taxon>Pseudochelatococcus</taxon>
    </lineage>
</organism>
<sequence length="196" mass="21351">MGHRLSSIVTRTGDQGETGLGSGLRVDKDAPVIEVLGVVDELNSWIGVVIATAKSDGLKETLTLVQHDLFDLGAQLSVPGTPLLSPPHVARIEQAFEQINSGLDKLKEFILPGGSVSSAYFHVARTVCRRAERRLVTLRKLEREKSPADAPADTATDYGIIYLNRLSDLLFVASRVENRAAERADVSWERGKSLSF</sequence>
<dbReference type="RefSeq" id="WP_183753556.1">
    <property type="nucleotide sequence ID" value="NZ_JACICC010000006.1"/>
</dbReference>
<feature type="region of interest" description="Disordered" evidence="5">
    <location>
        <begin position="1"/>
        <end position="21"/>
    </location>
</feature>
<evidence type="ECO:0000313" key="8">
    <source>
        <dbReference type="Proteomes" id="UP000537592"/>
    </source>
</evidence>
<keyword evidence="1 4" id="KW-0808">Transferase</keyword>
<dbReference type="PANTHER" id="PTHR12213:SF0">
    <property type="entry name" value="CORRINOID ADENOSYLTRANSFERASE MMAB"/>
    <property type="match status" value="1"/>
</dbReference>
<dbReference type="SUPFAM" id="SSF89028">
    <property type="entry name" value="Cobalamin adenosyltransferase-like"/>
    <property type="match status" value="1"/>
</dbReference>
<evidence type="ECO:0000256" key="4">
    <source>
        <dbReference type="RuleBase" id="RU366026"/>
    </source>
</evidence>
<keyword evidence="2 4" id="KW-0547">Nucleotide-binding</keyword>
<dbReference type="GO" id="GO:0005524">
    <property type="term" value="F:ATP binding"/>
    <property type="evidence" value="ECO:0007669"/>
    <property type="project" value="UniProtKB-UniRule"/>
</dbReference>
<gene>
    <name evidence="7" type="ORF">FHS81_002627</name>
</gene>
<dbReference type="EMBL" id="JACICC010000006">
    <property type="protein sequence ID" value="MBB3810526.1"/>
    <property type="molecule type" value="Genomic_DNA"/>
</dbReference>
<feature type="domain" description="Cobalamin adenosyltransferase-like" evidence="6">
    <location>
        <begin position="8"/>
        <end position="176"/>
    </location>
</feature>